<dbReference type="STRING" id="1435377.SUSAZ_06425"/>
<dbReference type="OrthoDB" id="31424at2157"/>
<keyword evidence="1 4" id="KW-0805">Transcription regulation</keyword>
<organism evidence="6 9">
    <name type="scientific">Sulfolobus acidocaldarius</name>
    <dbReference type="NCBI Taxonomy" id="2285"/>
    <lineage>
        <taxon>Archaea</taxon>
        <taxon>Thermoproteota</taxon>
        <taxon>Thermoprotei</taxon>
        <taxon>Sulfolobales</taxon>
        <taxon>Sulfolobaceae</taxon>
        <taxon>Sulfolobus</taxon>
    </lineage>
</organism>
<dbReference type="SMART" id="SM00530">
    <property type="entry name" value="HTH_XRE"/>
    <property type="match status" value="1"/>
</dbReference>
<dbReference type="InterPro" id="IPR059051">
    <property type="entry name" value="MTH_967_PDDEXK"/>
</dbReference>
<evidence type="ECO:0000313" key="9">
    <source>
        <dbReference type="Proteomes" id="UP000065473"/>
    </source>
</evidence>
<dbReference type="EMBL" id="CP013694">
    <property type="protein sequence ID" value="ALU30463.1"/>
    <property type="molecule type" value="Genomic_DNA"/>
</dbReference>
<keyword evidence="2 4" id="KW-0238">DNA-binding</keyword>
<dbReference type="Pfam" id="PF01381">
    <property type="entry name" value="HTH_3"/>
    <property type="match status" value="1"/>
</dbReference>
<dbReference type="AlphaFoldDB" id="A0A0U3H6C5"/>
<evidence type="ECO:0000259" key="5">
    <source>
        <dbReference type="PROSITE" id="PS50943"/>
    </source>
</evidence>
<dbReference type="CDD" id="cd00093">
    <property type="entry name" value="HTH_XRE"/>
    <property type="match status" value="1"/>
</dbReference>
<sequence>MVTISDVANLLSRNTINYSIIDYPEKKKSIDIITEEQNDKRRILVLKINNSTSDRRNFRILFDLKKISEVTESLPLIIDDNIEDDVVSEKDGVFSMNLYTLERSLRGEKIFLLKTRGGIFVRVDSKKLREKREEKNMSLGELSQRLGVSRISVYDYEKEDSYVSIEVAEKLIEIFGDEVIGDIIKDYDSNTKKKKELQSDYNEEVKILEKLDRVLSDANYKTVKFNFTAIDMAAIKGSEKLIFCTEVNTLANSLKKFNEANKIASKINAKLLVIAKSSKTSKVYEKENFNVYIYNDIDKVVDESS</sequence>
<dbReference type="HAMAP" id="MF_00584">
    <property type="entry name" value="HTH_type_cro_C1"/>
    <property type="match status" value="1"/>
</dbReference>
<protein>
    <recommendedName>
        <fullName evidence="4">Putative HTH-type transcriptional regulatory protein ATY89_11280</fullName>
    </recommendedName>
</protein>
<evidence type="ECO:0000313" key="8">
    <source>
        <dbReference type="Proteomes" id="UP000060043"/>
    </source>
</evidence>
<dbReference type="SUPFAM" id="SSF47413">
    <property type="entry name" value="lambda repressor-like DNA-binding domains"/>
    <property type="match status" value="1"/>
</dbReference>
<proteinExistence type="inferred from homology"/>
<dbReference type="Pfam" id="PF26553">
    <property type="entry name" value="PDDEXK_19"/>
    <property type="match status" value="1"/>
</dbReference>
<gene>
    <name evidence="6" type="ORF">ATY89_11280</name>
    <name evidence="7" type="ORF">ATZ20_02835</name>
</gene>
<dbReference type="GeneID" id="14551847"/>
<feature type="domain" description="HTH cro/C1-type" evidence="5">
    <location>
        <begin position="128"/>
        <end position="176"/>
    </location>
</feature>
<dbReference type="Proteomes" id="UP000060043">
    <property type="component" value="Chromosome"/>
</dbReference>
<dbReference type="InterPro" id="IPR001387">
    <property type="entry name" value="Cro/C1-type_HTH"/>
</dbReference>
<accession>A0A0U3H6C5</accession>
<dbReference type="RefSeq" id="WP_011278181.1">
    <property type="nucleotide sequence ID" value="NZ_BHWZ01000003.1"/>
</dbReference>
<keyword evidence="3 4" id="KW-0804">Transcription</keyword>
<dbReference type="Gene3D" id="1.10.260.40">
    <property type="entry name" value="lambda repressor-like DNA-binding domains"/>
    <property type="match status" value="1"/>
</dbReference>
<name>A0A0U3H6C5_9CREN</name>
<dbReference type="PROSITE" id="PS50943">
    <property type="entry name" value="HTH_CROC1"/>
    <property type="match status" value="1"/>
</dbReference>
<dbReference type="GO" id="GO:0003677">
    <property type="term" value="F:DNA binding"/>
    <property type="evidence" value="ECO:0007669"/>
    <property type="project" value="UniProtKB-KW"/>
</dbReference>
<dbReference type="SMR" id="A0A0U3H6C5"/>
<dbReference type="InterPro" id="IPR020886">
    <property type="entry name" value="MTH_967-like"/>
</dbReference>
<dbReference type="GO" id="GO:0003700">
    <property type="term" value="F:DNA-binding transcription factor activity"/>
    <property type="evidence" value="ECO:0007669"/>
    <property type="project" value="UniProtKB-UniRule"/>
</dbReference>
<evidence type="ECO:0000256" key="4">
    <source>
        <dbReference type="HAMAP-Rule" id="MF_00584"/>
    </source>
</evidence>
<evidence type="ECO:0000256" key="2">
    <source>
        <dbReference type="ARBA" id="ARBA00023125"/>
    </source>
</evidence>
<evidence type="ECO:0000256" key="3">
    <source>
        <dbReference type="ARBA" id="ARBA00023163"/>
    </source>
</evidence>
<dbReference type="Proteomes" id="UP000065473">
    <property type="component" value="Chromosome"/>
</dbReference>
<evidence type="ECO:0000256" key="1">
    <source>
        <dbReference type="ARBA" id="ARBA00023015"/>
    </source>
</evidence>
<reference evidence="8 9" key="1">
    <citation type="submission" date="2015-12" db="EMBL/GenBank/DDBJ databases">
        <title>A stable core within a dynamic pangenome in Sulfolobus acidocaldarius.</title>
        <authorList>
            <person name="Anderson R."/>
            <person name="Kouris A."/>
            <person name="Seward C."/>
            <person name="Campbell K."/>
            <person name="Whitaker R."/>
        </authorList>
    </citation>
    <scope>NUCLEOTIDE SEQUENCE [LARGE SCALE GENOMIC DNA]</scope>
    <source>
        <strain evidence="6 9">GG12-C01-09</strain>
        <strain evidence="7 8">NG05B_CO5_07</strain>
    </source>
</reference>
<dbReference type="InterPro" id="IPR010982">
    <property type="entry name" value="Lambda_DNA-bd_dom_sf"/>
</dbReference>
<dbReference type="OMA" id="GFFVNID"/>
<dbReference type="EMBL" id="CP013695">
    <property type="protein sequence ID" value="ALU31185.1"/>
    <property type="molecule type" value="Genomic_DNA"/>
</dbReference>
<evidence type="ECO:0000313" key="7">
    <source>
        <dbReference type="EMBL" id="ALU31185.1"/>
    </source>
</evidence>
<evidence type="ECO:0000313" key="6">
    <source>
        <dbReference type="EMBL" id="ALU30463.1"/>
    </source>
</evidence>
<dbReference type="PaxDb" id="1435377-SUSAZ_06425"/>